<accession>A0ABW1NHX8</accession>
<keyword evidence="5" id="KW-1185">Reference proteome</keyword>
<dbReference type="SUPFAM" id="SSF52091">
    <property type="entry name" value="SpoIIaa-like"/>
    <property type="match status" value="1"/>
</dbReference>
<comment type="similarity">
    <text evidence="1 2">Belongs to the anti-sigma-factor antagonist family.</text>
</comment>
<dbReference type="Pfam" id="PF01740">
    <property type="entry name" value="STAS"/>
    <property type="match status" value="1"/>
</dbReference>
<evidence type="ECO:0000256" key="2">
    <source>
        <dbReference type="RuleBase" id="RU003749"/>
    </source>
</evidence>
<comment type="caution">
    <text evidence="4">The sequence shown here is derived from an EMBL/GenBank/DDBJ whole genome shotgun (WGS) entry which is preliminary data.</text>
</comment>
<dbReference type="InterPro" id="IPR036513">
    <property type="entry name" value="STAS_dom_sf"/>
</dbReference>
<dbReference type="PROSITE" id="PS50801">
    <property type="entry name" value="STAS"/>
    <property type="match status" value="1"/>
</dbReference>
<dbReference type="CDD" id="cd07043">
    <property type="entry name" value="STAS_anti-anti-sigma_factors"/>
    <property type="match status" value="1"/>
</dbReference>
<evidence type="ECO:0000313" key="5">
    <source>
        <dbReference type="Proteomes" id="UP001596137"/>
    </source>
</evidence>
<evidence type="ECO:0000259" key="3">
    <source>
        <dbReference type="PROSITE" id="PS50801"/>
    </source>
</evidence>
<feature type="domain" description="STAS" evidence="3">
    <location>
        <begin position="24"/>
        <end position="133"/>
    </location>
</feature>
<sequence length="135" mass="14700">MAPCARQAARRRVVTVPDRAGAALTLESRVAEGVPVVLVNGILDATTRTQFTDRLAEITDEHGADLVLDLSGVTFMDSRALGLIVHHWQRTMAAEGHFALVGVQYSNSRVMWVTGLAQRLPLYDTLEEALAAFRG</sequence>
<dbReference type="Proteomes" id="UP001596137">
    <property type="component" value="Unassembled WGS sequence"/>
</dbReference>
<dbReference type="Gene3D" id="3.30.750.24">
    <property type="entry name" value="STAS domain"/>
    <property type="match status" value="1"/>
</dbReference>
<dbReference type="EMBL" id="JBHSRF010000022">
    <property type="protein sequence ID" value="MFC6082933.1"/>
    <property type="molecule type" value="Genomic_DNA"/>
</dbReference>
<evidence type="ECO:0000313" key="4">
    <source>
        <dbReference type="EMBL" id="MFC6082933.1"/>
    </source>
</evidence>
<proteinExistence type="inferred from homology"/>
<evidence type="ECO:0000256" key="1">
    <source>
        <dbReference type="ARBA" id="ARBA00009013"/>
    </source>
</evidence>
<dbReference type="InterPro" id="IPR003658">
    <property type="entry name" value="Anti-sigma_ant"/>
</dbReference>
<name>A0ABW1NHX8_9ACTN</name>
<dbReference type="InterPro" id="IPR002645">
    <property type="entry name" value="STAS_dom"/>
</dbReference>
<organism evidence="4 5">
    <name type="scientific">Sphaerisporangium aureirubrum</name>
    <dbReference type="NCBI Taxonomy" id="1544736"/>
    <lineage>
        <taxon>Bacteria</taxon>
        <taxon>Bacillati</taxon>
        <taxon>Actinomycetota</taxon>
        <taxon>Actinomycetes</taxon>
        <taxon>Streptosporangiales</taxon>
        <taxon>Streptosporangiaceae</taxon>
        <taxon>Sphaerisporangium</taxon>
    </lineage>
</organism>
<dbReference type="PANTHER" id="PTHR33495">
    <property type="entry name" value="ANTI-SIGMA FACTOR ANTAGONIST TM_1081-RELATED-RELATED"/>
    <property type="match status" value="1"/>
</dbReference>
<gene>
    <name evidence="4" type="ORF">ACFP1K_17310</name>
</gene>
<dbReference type="PANTHER" id="PTHR33495:SF2">
    <property type="entry name" value="ANTI-SIGMA FACTOR ANTAGONIST TM_1081-RELATED"/>
    <property type="match status" value="1"/>
</dbReference>
<dbReference type="NCBIfam" id="TIGR00377">
    <property type="entry name" value="ant_ant_sig"/>
    <property type="match status" value="1"/>
</dbReference>
<protein>
    <recommendedName>
        <fullName evidence="2">Anti-sigma factor antagonist</fullName>
    </recommendedName>
</protein>
<reference evidence="5" key="1">
    <citation type="journal article" date="2019" name="Int. J. Syst. Evol. Microbiol.">
        <title>The Global Catalogue of Microorganisms (GCM) 10K type strain sequencing project: providing services to taxonomists for standard genome sequencing and annotation.</title>
        <authorList>
            <consortium name="The Broad Institute Genomics Platform"/>
            <consortium name="The Broad Institute Genome Sequencing Center for Infectious Disease"/>
            <person name="Wu L."/>
            <person name="Ma J."/>
        </authorList>
    </citation>
    <scope>NUCLEOTIDE SEQUENCE [LARGE SCALE GENOMIC DNA]</scope>
    <source>
        <strain evidence="5">JCM 30346</strain>
    </source>
</reference>
<dbReference type="RefSeq" id="WP_380753996.1">
    <property type="nucleotide sequence ID" value="NZ_JBHSRF010000022.1"/>
</dbReference>